<keyword evidence="1" id="KW-1133">Transmembrane helix</keyword>
<sequence length="57" mass="6422">MHNLTSKYDRISFMFLYRAYISDYADVNYVSLVSAAGSAVIFAQNYGHRKGAKGQPK</sequence>
<gene>
    <name evidence="2" type="ORF">GCM10007377_13480</name>
</gene>
<comment type="caution">
    <text evidence="2">The sequence shown here is derived from an EMBL/GenBank/DDBJ whole genome shotgun (WGS) entry which is preliminary data.</text>
</comment>
<dbReference type="Proteomes" id="UP000619536">
    <property type="component" value="Unassembled WGS sequence"/>
</dbReference>
<protein>
    <submittedName>
        <fullName evidence="2">Uncharacterized protein</fullName>
    </submittedName>
</protein>
<evidence type="ECO:0000313" key="2">
    <source>
        <dbReference type="EMBL" id="GGI14950.1"/>
    </source>
</evidence>
<proteinExistence type="predicted"/>
<evidence type="ECO:0000256" key="1">
    <source>
        <dbReference type="SAM" id="Phobius"/>
    </source>
</evidence>
<keyword evidence="1" id="KW-0472">Membrane</keyword>
<reference evidence="2" key="1">
    <citation type="journal article" date="2014" name="Int. J. Syst. Evol. Microbiol.">
        <title>Complete genome sequence of Corynebacterium casei LMG S-19264T (=DSM 44701T), isolated from a smear-ripened cheese.</title>
        <authorList>
            <consortium name="US DOE Joint Genome Institute (JGI-PGF)"/>
            <person name="Walter F."/>
            <person name="Albersmeier A."/>
            <person name="Kalinowski J."/>
            <person name="Ruckert C."/>
        </authorList>
    </citation>
    <scope>NUCLEOTIDE SEQUENCE</scope>
    <source>
        <strain evidence="2">CCM 8606</strain>
    </source>
</reference>
<organism evidence="2 3">
    <name type="scientific">Galliscardovia ingluviei</name>
    <dbReference type="NCBI Taxonomy" id="1769422"/>
    <lineage>
        <taxon>Bacteria</taxon>
        <taxon>Bacillati</taxon>
        <taxon>Actinomycetota</taxon>
        <taxon>Actinomycetes</taxon>
        <taxon>Bifidobacteriales</taxon>
        <taxon>Bifidobacteriaceae</taxon>
        <taxon>Galliscardovia</taxon>
    </lineage>
</organism>
<feature type="transmembrane region" description="Helical" evidence="1">
    <location>
        <begin position="27"/>
        <end position="47"/>
    </location>
</feature>
<accession>A0A8J3AJG3</accession>
<keyword evidence="3" id="KW-1185">Reference proteome</keyword>
<keyword evidence="1" id="KW-0812">Transmembrane</keyword>
<name>A0A8J3AJG3_9BIFI</name>
<evidence type="ECO:0000313" key="3">
    <source>
        <dbReference type="Proteomes" id="UP000619536"/>
    </source>
</evidence>
<dbReference type="AlphaFoldDB" id="A0A8J3AJG3"/>
<dbReference type="EMBL" id="BMDH01000003">
    <property type="protein sequence ID" value="GGI14950.1"/>
    <property type="molecule type" value="Genomic_DNA"/>
</dbReference>
<reference evidence="2" key="2">
    <citation type="submission" date="2020-09" db="EMBL/GenBank/DDBJ databases">
        <authorList>
            <person name="Sun Q."/>
            <person name="Sedlacek I."/>
        </authorList>
    </citation>
    <scope>NUCLEOTIDE SEQUENCE</scope>
    <source>
        <strain evidence="2">CCM 8606</strain>
    </source>
</reference>